<dbReference type="Proteomes" id="UP001328107">
    <property type="component" value="Unassembled WGS sequence"/>
</dbReference>
<feature type="non-terminal residue" evidence="1">
    <location>
        <position position="1"/>
    </location>
</feature>
<protein>
    <submittedName>
        <fullName evidence="1">Uncharacterized protein</fullName>
    </submittedName>
</protein>
<comment type="caution">
    <text evidence="1">The sequence shown here is derived from an EMBL/GenBank/DDBJ whole genome shotgun (WGS) entry which is preliminary data.</text>
</comment>
<name>A0AAN5D078_9BILA</name>
<keyword evidence="2" id="KW-1185">Reference proteome</keyword>
<organism evidence="1 2">
    <name type="scientific">Pristionchus mayeri</name>
    <dbReference type="NCBI Taxonomy" id="1317129"/>
    <lineage>
        <taxon>Eukaryota</taxon>
        <taxon>Metazoa</taxon>
        <taxon>Ecdysozoa</taxon>
        <taxon>Nematoda</taxon>
        <taxon>Chromadorea</taxon>
        <taxon>Rhabditida</taxon>
        <taxon>Rhabditina</taxon>
        <taxon>Diplogasteromorpha</taxon>
        <taxon>Diplogasteroidea</taxon>
        <taxon>Neodiplogasteridae</taxon>
        <taxon>Pristionchus</taxon>
    </lineage>
</organism>
<dbReference type="AlphaFoldDB" id="A0AAN5D078"/>
<gene>
    <name evidence="1" type="ORF">PMAYCL1PPCAC_24124</name>
</gene>
<evidence type="ECO:0000313" key="1">
    <source>
        <dbReference type="EMBL" id="GMR53929.1"/>
    </source>
</evidence>
<feature type="non-terminal residue" evidence="1">
    <location>
        <position position="130"/>
    </location>
</feature>
<proteinExistence type="predicted"/>
<reference evidence="2" key="1">
    <citation type="submission" date="2022-10" db="EMBL/GenBank/DDBJ databases">
        <title>Genome assembly of Pristionchus species.</title>
        <authorList>
            <person name="Yoshida K."/>
            <person name="Sommer R.J."/>
        </authorList>
    </citation>
    <scope>NUCLEOTIDE SEQUENCE [LARGE SCALE GENOMIC DNA]</scope>
    <source>
        <strain evidence="2">RS5460</strain>
    </source>
</reference>
<accession>A0AAN5D078</accession>
<evidence type="ECO:0000313" key="2">
    <source>
        <dbReference type="Proteomes" id="UP001328107"/>
    </source>
</evidence>
<dbReference type="EMBL" id="BTRK01000005">
    <property type="protein sequence ID" value="GMR53929.1"/>
    <property type="molecule type" value="Genomic_DNA"/>
</dbReference>
<sequence length="130" mass="14268">ILIKHIIYQKFSNSYKTHEMIGIGGNHCNRLISWKSINGGGRESSGGGSHGERIDLRYLGCCSLGSILLCLLRSSLLLLHLHRGGISLHSSLCRETGVSRLSRCSLTLLRILLLLQILRTGEITLVSTSN</sequence>